<name>A0A1Y0B3Z8_9LAMI</name>
<evidence type="ECO:0000313" key="2">
    <source>
        <dbReference type="EMBL" id="ART32113.1"/>
    </source>
</evidence>
<geneLocation type="mitochondrion" evidence="2"/>
<protein>
    <submittedName>
        <fullName evidence="2">Uncharacterized protein</fullName>
    </submittedName>
</protein>
<feature type="transmembrane region" description="Helical" evidence="1">
    <location>
        <begin position="7"/>
        <end position="26"/>
    </location>
</feature>
<keyword evidence="1" id="KW-0472">Membrane</keyword>
<proteinExistence type="predicted"/>
<keyword evidence="1" id="KW-1133">Transmembrane helix</keyword>
<dbReference type="AlphaFoldDB" id="A0A1Y0B3Z8"/>
<keyword evidence="1" id="KW-0812">Transmembrane</keyword>
<gene>
    <name evidence="2" type="ORF">AEK19_MT1951</name>
</gene>
<keyword evidence="2" id="KW-0496">Mitochondrion</keyword>
<dbReference type="EMBL" id="KY774314">
    <property type="protein sequence ID" value="ART32113.1"/>
    <property type="molecule type" value="Genomic_DNA"/>
</dbReference>
<evidence type="ECO:0000256" key="1">
    <source>
        <dbReference type="SAM" id="Phobius"/>
    </source>
</evidence>
<sequence>MIRLARSIGPMITLPLFILGISFYPLQRSRPLARDSIRMTHIGFGGKHMNFVCCCYSTGFISNYDVSCSLGFYHCRDLTVIVLI</sequence>
<organism evidence="2">
    <name type="scientific">Utricularia reniformis</name>
    <dbReference type="NCBI Taxonomy" id="192314"/>
    <lineage>
        <taxon>Eukaryota</taxon>
        <taxon>Viridiplantae</taxon>
        <taxon>Streptophyta</taxon>
        <taxon>Embryophyta</taxon>
        <taxon>Tracheophyta</taxon>
        <taxon>Spermatophyta</taxon>
        <taxon>Magnoliopsida</taxon>
        <taxon>eudicotyledons</taxon>
        <taxon>Gunneridae</taxon>
        <taxon>Pentapetalae</taxon>
        <taxon>asterids</taxon>
        <taxon>lamiids</taxon>
        <taxon>Lamiales</taxon>
        <taxon>Lentibulariaceae</taxon>
        <taxon>Utricularia</taxon>
    </lineage>
</organism>
<reference evidence="2" key="1">
    <citation type="submission" date="2017-03" db="EMBL/GenBank/DDBJ databases">
        <title>The mitochondrial genome of the carnivorous plant Utricularia reniformis (Lentibulariaceae): structure, comparative analysis and evolutionary landmarks.</title>
        <authorList>
            <person name="Silva S.R."/>
            <person name="Alvarenga D.O."/>
            <person name="Michael T.P."/>
            <person name="Miranda V.F.O."/>
            <person name="Varani A.M."/>
        </authorList>
    </citation>
    <scope>NUCLEOTIDE SEQUENCE</scope>
</reference>
<accession>A0A1Y0B3Z8</accession>